<dbReference type="SMART" id="SM00181">
    <property type="entry name" value="EGF"/>
    <property type="match status" value="6"/>
</dbReference>
<dbReference type="InterPro" id="IPR000742">
    <property type="entry name" value="EGF"/>
</dbReference>
<sequence length="554" mass="59614">MAEETPGTGVYTCTCPAGWELTFCEQAVSDECASNPCTHGTCVDGVNSYSCTCEAGYTGVNCETDIDECAPRPCIHGTCVDGVNSYSCTCEAGWTGDNCEINIDECASSPCGAHGMCVDGVNSYTCNCEAGWAGVNCETDIDDCNPSPCIHGTCVDGVNSYTCTCEAGWTGVNCERDIDECESSPCTHGTCVDGVNFYSCNCETGWDGVNCQTDINECSPNNGRGPCEQLCTNTPDSFTCSCNDGYVLNQDGLHCDAPTQITVPPQDSVKNAGQDATFSCRAEGHPRPSITWYHGGISSNGGGVTITEDTGGTNQHTYRESILTITNLDRTDHGTYRCQASNRGGTEEVTVTLTVRERPDPPTVNSGLTLTTTTVMCTWSLPAYLGNLPVTGSRIQYRDIREQQWNSIMTETPNTNYDITGLDPFTLYEVKVAIKNDLGYSDDSPVAHVWTAEAAPGRVENLSLQGISATEVKVMWDPPDPIKPKGIIIHYMVTYKRTDETSESSPFTTNGNSTNIMINDLETDKNYTVNVWGVTSGGPGQVADITFLFEYSKI</sequence>
<dbReference type="InterPro" id="IPR009030">
    <property type="entry name" value="Growth_fac_rcpt_cys_sf"/>
</dbReference>
<dbReference type="PRINTS" id="PR00010">
    <property type="entry name" value="EGFBLOOD"/>
</dbReference>
<dbReference type="Gene3D" id="2.60.40.10">
    <property type="entry name" value="Immunoglobulins"/>
    <property type="match status" value="3"/>
</dbReference>
<dbReference type="InterPro" id="IPR003598">
    <property type="entry name" value="Ig_sub2"/>
</dbReference>
<dbReference type="FunFam" id="2.10.25.10:FF:000122">
    <property type="entry name" value="Protein crumbs homolog 2"/>
    <property type="match status" value="1"/>
</dbReference>
<dbReference type="GO" id="GO:0003002">
    <property type="term" value="P:regionalization"/>
    <property type="evidence" value="ECO:0007669"/>
    <property type="project" value="UniProtKB-ARBA"/>
</dbReference>
<feature type="disulfide bond" evidence="17">
    <location>
        <begin position="69"/>
        <end position="79"/>
    </location>
</feature>
<dbReference type="InterPro" id="IPR007110">
    <property type="entry name" value="Ig-like_dom"/>
</dbReference>
<dbReference type="GO" id="GO:0048598">
    <property type="term" value="P:embryonic morphogenesis"/>
    <property type="evidence" value="ECO:0007669"/>
    <property type="project" value="UniProtKB-ARBA"/>
</dbReference>
<keyword evidence="5" id="KW-0597">Phosphoprotein</keyword>
<dbReference type="PROSITE" id="PS01186">
    <property type="entry name" value="EGF_2"/>
    <property type="match status" value="7"/>
</dbReference>
<dbReference type="InterPro" id="IPR018097">
    <property type="entry name" value="EGF_Ca-bd_CS"/>
</dbReference>
<dbReference type="Gene3D" id="2.10.25.10">
    <property type="entry name" value="Laminin"/>
    <property type="match status" value="6"/>
</dbReference>
<keyword evidence="10" id="KW-0106">Calcium</keyword>
<dbReference type="GO" id="GO:0003008">
    <property type="term" value="P:system process"/>
    <property type="evidence" value="ECO:0007669"/>
    <property type="project" value="UniProtKB-ARBA"/>
</dbReference>
<dbReference type="GO" id="GO:0120025">
    <property type="term" value="C:plasma membrane bounded cell projection"/>
    <property type="evidence" value="ECO:0007669"/>
    <property type="project" value="UniProtKB-ARBA"/>
</dbReference>
<dbReference type="PROSITE" id="PS50853">
    <property type="entry name" value="FN3"/>
    <property type="match status" value="2"/>
</dbReference>
<feature type="disulfide bond" evidence="17">
    <location>
        <begin position="53"/>
        <end position="62"/>
    </location>
</feature>
<dbReference type="GO" id="GO:0007155">
    <property type="term" value="P:cell adhesion"/>
    <property type="evidence" value="ECO:0007669"/>
    <property type="project" value="UniProtKB-KW"/>
</dbReference>
<dbReference type="RefSeq" id="XP_019645248.1">
    <property type="nucleotide sequence ID" value="XM_019789689.1"/>
</dbReference>
<comment type="subcellular location">
    <subcellularLocation>
        <location evidence="1">Apical cell membrane</location>
        <topology evidence="1">Single-pass type I membrane protein</topology>
    </subcellularLocation>
</comment>
<evidence type="ECO:0000256" key="17">
    <source>
        <dbReference type="PROSITE-ProRule" id="PRU00076"/>
    </source>
</evidence>
<dbReference type="PANTHER" id="PTHR12916:SF9">
    <property type="entry name" value="NEUROGENIC LOCUS NOTCH HOMOLOG PROTEIN 1-RELATED"/>
    <property type="match status" value="1"/>
</dbReference>
<keyword evidence="12" id="KW-1133">Transmembrane helix</keyword>
<dbReference type="SMART" id="SM00409">
    <property type="entry name" value="IG"/>
    <property type="match status" value="1"/>
</dbReference>
<dbReference type="GO" id="GO:0048638">
    <property type="term" value="P:regulation of developmental growth"/>
    <property type="evidence" value="ECO:0007669"/>
    <property type="project" value="UniProtKB-ARBA"/>
</dbReference>
<evidence type="ECO:0000259" key="19">
    <source>
        <dbReference type="PROSITE" id="PS50835"/>
    </source>
</evidence>
<feature type="domain" description="Fibronectin type-III" evidence="20">
    <location>
        <begin position="458"/>
        <end position="554"/>
    </location>
</feature>
<dbReference type="GO" id="GO:0051093">
    <property type="term" value="P:negative regulation of developmental process"/>
    <property type="evidence" value="ECO:0007669"/>
    <property type="project" value="UniProtKB-ARBA"/>
</dbReference>
<evidence type="ECO:0000256" key="8">
    <source>
        <dbReference type="ARBA" id="ARBA00022737"/>
    </source>
</evidence>
<dbReference type="PROSITE" id="PS00022">
    <property type="entry name" value="EGF_1"/>
    <property type="match status" value="5"/>
</dbReference>
<evidence type="ECO:0000313" key="21">
    <source>
        <dbReference type="Proteomes" id="UP000515135"/>
    </source>
</evidence>
<dbReference type="InterPro" id="IPR013098">
    <property type="entry name" value="Ig_I-set"/>
</dbReference>
<feature type="disulfide bond" evidence="17">
    <location>
        <begin position="32"/>
        <end position="42"/>
    </location>
</feature>
<dbReference type="CDD" id="cd00054">
    <property type="entry name" value="EGF_CA"/>
    <property type="match status" value="5"/>
</dbReference>
<evidence type="ECO:0000256" key="5">
    <source>
        <dbReference type="ARBA" id="ARBA00022553"/>
    </source>
</evidence>
<dbReference type="SUPFAM" id="SSF49265">
    <property type="entry name" value="Fibronectin type III"/>
    <property type="match status" value="1"/>
</dbReference>
<keyword evidence="6" id="KW-0812">Transmembrane</keyword>
<dbReference type="FunFam" id="2.60.40.10:FF:000017">
    <property type="entry name" value="Down syndrome cell adhesion molecule b"/>
    <property type="match status" value="1"/>
</dbReference>
<dbReference type="Proteomes" id="UP000515135">
    <property type="component" value="Unplaced"/>
</dbReference>
<evidence type="ECO:0000256" key="6">
    <source>
        <dbReference type="ARBA" id="ARBA00022692"/>
    </source>
</evidence>
<keyword evidence="14 17" id="KW-1015">Disulfide bond</keyword>
<feature type="disulfide bond" evidence="17">
    <location>
        <begin position="90"/>
        <end position="99"/>
    </location>
</feature>
<evidence type="ECO:0000256" key="3">
    <source>
        <dbReference type="ARBA" id="ARBA00022475"/>
    </source>
</evidence>
<evidence type="ECO:0000256" key="9">
    <source>
        <dbReference type="ARBA" id="ARBA00022782"/>
    </source>
</evidence>
<feature type="domain" description="EGF-like" evidence="18">
    <location>
        <begin position="28"/>
        <end position="63"/>
    </location>
</feature>
<dbReference type="SMART" id="SM00060">
    <property type="entry name" value="FN3"/>
    <property type="match status" value="2"/>
</dbReference>
<dbReference type="OrthoDB" id="430340at2759"/>
<reference evidence="22" key="1">
    <citation type="submission" date="2025-08" db="UniProtKB">
        <authorList>
            <consortium name="RefSeq"/>
        </authorList>
    </citation>
    <scope>IDENTIFICATION</scope>
    <source>
        <tissue evidence="22">Gonad</tissue>
    </source>
</reference>
<keyword evidence="21" id="KW-1185">Reference proteome</keyword>
<keyword evidence="3" id="KW-1003">Cell membrane</keyword>
<dbReference type="PROSITE" id="PS50026">
    <property type="entry name" value="EGF_3"/>
    <property type="match status" value="7"/>
</dbReference>
<evidence type="ECO:0000256" key="10">
    <source>
        <dbReference type="ARBA" id="ARBA00022837"/>
    </source>
</evidence>
<dbReference type="Pfam" id="PF25024">
    <property type="entry name" value="EGF_TEN"/>
    <property type="match status" value="1"/>
</dbReference>
<evidence type="ECO:0000259" key="18">
    <source>
        <dbReference type="PROSITE" id="PS50026"/>
    </source>
</evidence>
<keyword evidence="4 17" id="KW-0245">EGF-like domain</keyword>
<dbReference type="SMART" id="SM00179">
    <property type="entry name" value="EGF_CA"/>
    <property type="match status" value="6"/>
</dbReference>
<dbReference type="PROSITE" id="PS01187">
    <property type="entry name" value="EGF_CA"/>
    <property type="match status" value="2"/>
</dbReference>
<dbReference type="GO" id="GO:0007219">
    <property type="term" value="P:Notch signaling pathway"/>
    <property type="evidence" value="ECO:0007669"/>
    <property type="project" value="TreeGrafter"/>
</dbReference>
<dbReference type="PANTHER" id="PTHR12916">
    <property type="entry name" value="CYTOCHROME C OXIDASE POLYPEPTIDE VIC-2"/>
    <property type="match status" value="1"/>
</dbReference>
<feature type="disulfide bond" evidence="17">
    <location>
        <begin position="181"/>
        <end position="191"/>
    </location>
</feature>
<accession>A0A6P5A6V6</accession>
<evidence type="ECO:0000259" key="20">
    <source>
        <dbReference type="PROSITE" id="PS50853"/>
    </source>
</evidence>
<dbReference type="InterPro" id="IPR003961">
    <property type="entry name" value="FN3_dom"/>
</dbReference>
<dbReference type="PROSITE" id="PS50835">
    <property type="entry name" value="IG_LIKE"/>
    <property type="match status" value="1"/>
</dbReference>
<dbReference type="SMART" id="SM00408">
    <property type="entry name" value="IGc2"/>
    <property type="match status" value="1"/>
</dbReference>
<dbReference type="GO" id="GO:0051049">
    <property type="term" value="P:regulation of transport"/>
    <property type="evidence" value="ECO:0007669"/>
    <property type="project" value="UniProtKB-ARBA"/>
</dbReference>
<dbReference type="GO" id="GO:0005509">
    <property type="term" value="F:calcium ion binding"/>
    <property type="evidence" value="ECO:0007669"/>
    <property type="project" value="InterPro"/>
</dbReference>
<dbReference type="FunFam" id="2.10.25.10:FF:000247">
    <property type="entry name" value="Delta/notch like EGF repeat containing"/>
    <property type="match status" value="1"/>
</dbReference>
<organism evidence="21 22">
    <name type="scientific">Branchiostoma belcheri</name>
    <name type="common">Amphioxus</name>
    <dbReference type="NCBI Taxonomy" id="7741"/>
    <lineage>
        <taxon>Eukaryota</taxon>
        <taxon>Metazoa</taxon>
        <taxon>Chordata</taxon>
        <taxon>Cephalochordata</taxon>
        <taxon>Leptocardii</taxon>
        <taxon>Amphioxiformes</taxon>
        <taxon>Branchiostomatidae</taxon>
        <taxon>Branchiostoma</taxon>
    </lineage>
</organism>
<dbReference type="InterPro" id="IPR013783">
    <property type="entry name" value="Ig-like_fold"/>
</dbReference>
<feature type="domain" description="EGF-like" evidence="18">
    <location>
        <begin position="214"/>
        <end position="256"/>
    </location>
</feature>
<evidence type="ECO:0000313" key="22">
    <source>
        <dbReference type="RefSeq" id="XP_019645248.1"/>
    </source>
</evidence>
<feature type="domain" description="Fibronectin type-III" evidence="20">
    <location>
        <begin position="358"/>
        <end position="454"/>
    </location>
</feature>
<dbReference type="FunFam" id="2.10.25.10:FF:000240">
    <property type="entry name" value="Vitamin K-dependent protein S"/>
    <property type="match status" value="1"/>
</dbReference>
<feature type="disulfide bond" evidence="17">
    <location>
        <begin position="15"/>
        <end position="24"/>
    </location>
</feature>
<keyword evidence="9" id="KW-0221">Differentiation</keyword>
<dbReference type="GO" id="GO:0048592">
    <property type="term" value="P:eye morphogenesis"/>
    <property type="evidence" value="ECO:0007669"/>
    <property type="project" value="UniProtKB-ARBA"/>
</dbReference>
<evidence type="ECO:0000256" key="4">
    <source>
        <dbReference type="ARBA" id="ARBA00022536"/>
    </source>
</evidence>
<dbReference type="GO" id="GO:0005911">
    <property type="term" value="C:cell-cell junction"/>
    <property type="evidence" value="ECO:0007669"/>
    <property type="project" value="UniProtKB-ARBA"/>
</dbReference>
<feature type="domain" description="EGF-like" evidence="18">
    <location>
        <begin position="1"/>
        <end position="25"/>
    </location>
</feature>
<feature type="domain" description="EGF-like" evidence="18">
    <location>
        <begin position="177"/>
        <end position="212"/>
    </location>
</feature>
<feature type="domain" description="Ig-like" evidence="19">
    <location>
        <begin position="258"/>
        <end position="354"/>
    </location>
</feature>
<dbReference type="FunFam" id="2.10.25.10:FF:000004">
    <property type="entry name" value="Neurogenic locus notch 1"/>
    <property type="match status" value="2"/>
</dbReference>
<keyword evidence="8" id="KW-0677">Repeat</keyword>
<keyword evidence="16" id="KW-0393">Immunoglobulin domain</keyword>
<gene>
    <name evidence="22" type="primary">LOC109485992</name>
</gene>
<feature type="disulfide bond" evidence="17">
    <location>
        <begin position="128"/>
        <end position="137"/>
    </location>
</feature>
<keyword evidence="15" id="KW-0325">Glycoprotein</keyword>
<evidence type="ECO:0000256" key="2">
    <source>
        <dbReference type="ARBA" id="ARBA00022473"/>
    </source>
</evidence>
<dbReference type="GO" id="GO:0009792">
    <property type="term" value="P:embryo development ending in birth or egg hatching"/>
    <property type="evidence" value="ECO:0007669"/>
    <property type="project" value="UniProtKB-ARBA"/>
</dbReference>
<dbReference type="CDD" id="cd00063">
    <property type="entry name" value="FN3"/>
    <property type="match status" value="2"/>
</dbReference>
<keyword evidence="2" id="KW-0217">Developmental protein</keyword>
<comment type="caution">
    <text evidence="17">Lacks conserved residue(s) required for the propagation of feature annotation.</text>
</comment>
<dbReference type="KEGG" id="bbel:109485992"/>
<dbReference type="InterPro" id="IPR003599">
    <property type="entry name" value="Ig_sub"/>
</dbReference>
<dbReference type="SUPFAM" id="SSF57184">
    <property type="entry name" value="Growth factor receptor domain"/>
    <property type="match status" value="2"/>
</dbReference>
<evidence type="ECO:0000256" key="1">
    <source>
        <dbReference type="ARBA" id="ARBA00004247"/>
    </source>
</evidence>
<dbReference type="SUPFAM" id="SSF48726">
    <property type="entry name" value="Immunoglobulin"/>
    <property type="match status" value="1"/>
</dbReference>
<feature type="domain" description="EGF-like" evidence="18">
    <location>
        <begin position="102"/>
        <end position="138"/>
    </location>
</feature>
<dbReference type="GO" id="GO:0080090">
    <property type="term" value="P:regulation of primary metabolic process"/>
    <property type="evidence" value="ECO:0007669"/>
    <property type="project" value="UniProtKB-ARBA"/>
</dbReference>
<evidence type="ECO:0000256" key="15">
    <source>
        <dbReference type="ARBA" id="ARBA00023180"/>
    </source>
</evidence>
<dbReference type="InterPro" id="IPR036116">
    <property type="entry name" value="FN3_sf"/>
</dbReference>
<dbReference type="GO" id="GO:0060562">
    <property type="term" value="P:epithelial tube morphogenesis"/>
    <property type="evidence" value="ECO:0007669"/>
    <property type="project" value="UniProtKB-ARBA"/>
</dbReference>
<dbReference type="GO" id="GO:0060255">
    <property type="term" value="P:regulation of macromolecule metabolic process"/>
    <property type="evidence" value="ECO:0007669"/>
    <property type="project" value="UniProtKB-ARBA"/>
</dbReference>
<evidence type="ECO:0000256" key="11">
    <source>
        <dbReference type="ARBA" id="ARBA00022889"/>
    </source>
</evidence>
<dbReference type="InterPro" id="IPR001881">
    <property type="entry name" value="EGF-like_Ca-bd_dom"/>
</dbReference>
<feature type="domain" description="EGF-like" evidence="18">
    <location>
        <begin position="65"/>
        <end position="100"/>
    </location>
</feature>
<dbReference type="Pfam" id="PF00041">
    <property type="entry name" value="fn3"/>
    <property type="match status" value="2"/>
</dbReference>
<dbReference type="GO" id="GO:0005112">
    <property type="term" value="F:Notch binding"/>
    <property type="evidence" value="ECO:0007669"/>
    <property type="project" value="TreeGrafter"/>
</dbReference>
<proteinExistence type="predicted"/>
<dbReference type="AlphaFoldDB" id="A0A6P5A6V6"/>
<dbReference type="GeneID" id="109485992"/>
<dbReference type="GO" id="GO:0002064">
    <property type="term" value="P:epithelial cell development"/>
    <property type="evidence" value="ECO:0007669"/>
    <property type="project" value="UniProtKB-ARBA"/>
</dbReference>
<dbReference type="GO" id="GO:0016324">
    <property type="term" value="C:apical plasma membrane"/>
    <property type="evidence" value="ECO:0007669"/>
    <property type="project" value="UniProtKB-SubCell"/>
</dbReference>
<dbReference type="GO" id="GO:0008593">
    <property type="term" value="P:regulation of Notch signaling pathway"/>
    <property type="evidence" value="ECO:0007669"/>
    <property type="project" value="UniProtKB-ARBA"/>
</dbReference>
<dbReference type="GO" id="GO:0051240">
    <property type="term" value="P:positive regulation of multicellular organismal process"/>
    <property type="evidence" value="ECO:0007669"/>
    <property type="project" value="UniProtKB-ARBA"/>
</dbReference>
<feature type="disulfide bond" evidence="17">
    <location>
        <begin position="202"/>
        <end position="211"/>
    </location>
</feature>
<dbReference type="FunFam" id="2.10.25.10:FF:000565">
    <property type="entry name" value="Predicted protein"/>
    <property type="match status" value="1"/>
</dbReference>
<keyword evidence="11" id="KW-0130">Cell adhesion</keyword>
<evidence type="ECO:0000256" key="16">
    <source>
        <dbReference type="ARBA" id="ARBA00023319"/>
    </source>
</evidence>
<feature type="disulfide bond" evidence="17">
    <location>
        <begin position="144"/>
        <end position="154"/>
    </location>
</feature>
<keyword evidence="13" id="KW-0472">Membrane</keyword>
<evidence type="ECO:0000256" key="14">
    <source>
        <dbReference type="ARBA" id="ARBA00023157"/>
    </source>
</evidence>
<keyword evidence="7" id="KW-0732">Signal</keyword>
<dbReference type="InterPro" id="IPR036179">
    <property type="entry name" value="Ig-like_dom_sf"/>
</dbReference>
<protein>
    <submittedName>
        <fullName evidence="22">Fibropellin-3-like</fullName>
    </submittedName>
</protein>
<feature type="disulfide bond" evidence="17">
    <location>
        <begin position="165"/>
        <end position="174"/>
    </location>
</feature>
<dbReference type="PROSITE" id="PS00010">
    <property type="entry name" value="ASX_HYDROXYL"/>
    <property type="match status" value="6"/>
</dbReference>
<dbReference type="GO" id="GO:0030182">
    <property type="term" value="P:neuron differentiation"/>
    <property type="evidence" value="ECO:0007669"/>
    <property type="project" value="UniProtKB-ARBA"/>
</dbReference>
<dbReference type="GO" id="GO:0051241">
    <property type="term" value="P:negative regulation of multicellular organismal process"/>
    <property type="evidence" value="ECO:0007669"/>
    <property type="project" value="UniProtKB-ARBA"/>
</dbReference>
<feature type="domain" description="EGF-like" evidence="18">
    <location>
        <begin position="140"/>
        <end position="175"/>
    </location>
</feature>
<name>A0A6P5A6V6_BRABE</name>
<dbReference type="SUPFAM" id="SSF57196">
    <property type="entry name" value="EGF/Laminin"/>
    <property type="match status" value="1"/>
</dbReference>
<dbReference type="GO" id="GO:0048871">
    <property type="term" value="P:multicellular organismal-level homeostasis"/>
    <property type="evidence" value="ECO:0007669"/>
    <property type="project" value="UniProtKB-ARBA"/>
</dbReference>
<evidence type="ECO:0000256" key="12">
    <source>
        <dbReference type="ARBA" id="ARBA00022989"/>
    </source>
</evidence>
<evidence type="ECO:0000256" key="7">
    <source>
        <dbReference type="ARBA" id="ARBA00022729"/>
    </source>
</evidence>
<evidence type="ECO:0000256" key="13">
    <source>
        <dbReference type="ARBA" id="ARBA00023136"/>
    </source>
</evidence>
<dbReference type="GO" id="GO:0009967">
    <property type="term" value="P:positive regulation of signal transduction"/>
    <property type="evidence" value="ECO:0007669"/>
    <property type="project" value="UniProtKB-ARBA"/>
</dbReference>
<dbReference type="Pfam" id="PF07679">
    <property type="entry name" value="I-set"/>
    <property type="match status" value="1"/>
</dbReference>
<dbReference type="GO" id="GO:0061326">
    <property type="term" value="P:renal tubule development"/>
    <property type="evidence" value="ECO:0007669"/>
    <property type="project" value="UniProtKB-ARBA"/>
</dbReference>
<dbReference type="InterPro" id="IPR000152">
    <property type="entry name" value="EGF-type_Asp/Asn_hydroxyl_site"/>
</dbReference>